<dbReference type="PANTHER" id="PTHR23140:SF0">
    <property type="entry name" value="U2 SNRNP-ASSOCIATED SURP MOTIF-CONTAINING PROTEIN"/>
    <property type="match status" value="1"/>
</dbReference>
<feature type="domain" description="RRM" evidence="5">
    <location>
        <begin position="7"/>
        <end position="79"/>
    </location>
</feature>
<evidence type="ECO:0000256" key="4">
    <source>
        <dbReference type="PROSITE-ProRule" id="PRU00176"/>
    </source>
</evidence>
<dbReference type="EMBL" id="CAJGYO010000011">
    <property type="protein sequence ID" value="CAD6260708.1"/>
    <property type="molecule type" value="Genomic_DNA"/>
</dbReference>
<dbReference type="GO" id="GO:0003723">
    <property type="term" value="F:RNA binding"/>
    <property type="evidence" value="ECO:0007669"/>
    <property type="project" value="UniProtKB-UniRule"/>
</dbReference>
<dbReference type="InterPro" id="IPR012677">
    <property type="entry name" value="Nucleotide-bd_a/b_plait_sf"/>
</dbReference>
<keyword evidence="7" id="KW-1185">Reference proteome</keyword>
<dbReference type="AlphaFoldDB" id="A0A811QXA9"/>
<reference evidence="6" key="1">
    <citation type="submission" date="2020-10" db="EMBL/GenBank/DDBJ databases">
        <authorList>
            <person name="Han B."/>
            <person name="Lu T."/>
            <person name="Zhao Q."/>
            <person name="Huang X."/>
            <person name="Zhao Y."/>
        </authorList>
    </citation>
    <scope>NUCLEOTIDE SEQUENCE</scope>
</reference>
<dbReference type="GO" id="GO:0005634">
    <property type="term" value="C:nucleus"/>
    <property type="evidence" value="ECO:0007669"/>
    <property type="project" value="TreeGrafter"/>
</dbReference>
<evidence type="ECO:0000259" key="5">
    <source>
        <dbReference type="PROSITE" id="PS50102"/>
    </source>
</evidence>
<evidence type="ECO:0000313" key="7">
    <source>
        <dbReference type="Proteomes" id="UP000604825"/>
    </source>
</evidence>
<evidence type="ECO:0000256" key="1">
    <source>
        <dbReference type="ARBA" id="ARBA00022737"/>
    </source>
</evidence>
<protein>
    <recommendedName>
        <fullName evidence="5">RRM domain-containing protein</fullName>
    </recommendedName>
</protein>
<keyword evidence="2 4" id="KW-0694">RNA-binding</keyword>
<evidence type="ECO:0000256" key="3">
    <source>
        <dbReference type="ARBA" id="ARBA00057395"/>
    </source>
</evidence>
<dbReference type="PROSITE" id="PS50102">
    <property type="entry name" value="RRM"/>
    <property type="match status" value="1"/>
</dbReference>
<proteinExistence type="predicted"/>
<dbReference type="Pfam" id="PF00076">
    <property type="entry name" value="RRM_1"/>
    <property type="match status" value="1"/>
</dbReference>
<dbReference type="Proteomes" id="UP000604825">
    <property type="component" value="Unassembled WGS sequence"/>
</dbReference>
<organism evidence="6 7">
    <name type="scientific">Miscanthus lutarioriparius</name>
    <dbReference type="NCBI Taxonomy" id="422564"/>
    <lineage>
        <taxon>Eukaryota</taxon>
        <taxon>Viridiplantae</taxon>
        <taxon>Streptophyta</taxon>
        <taxon>Embryophyta</taxon>
        <taxon>Tracheophyta</taxon>
        <taxon>Spermatophyta</taxon>
        <taxon>Magnoliopsida</taxon>
        <taxon>Liliopsida</taxon>
        <taxon>Poales</taxon>
        <taxon>Poaceae</taxon>
        <taxon>PACMAD clade</taxon>
        <taxon>Panicoideae</taxon>
        <taxon>Andropogonodae</taxon>
        <taxon>Andropogoneae</taxon>
        <taxon>Saccharinae</taxon>
        <taxon>Miscanthus</taxon>
    </lineage>
</organism>
<accession>A0A811QXA9</accession>
<name>A0A811QXA9_9POAL</name>
<dbReference type="OrthoDB" id="785335at2759"/>
<dbReference type="InterPro" id="IPR035979">
    <property type="entry name" value="RBD_domain_sf"/>
</dbReference>
<dbReference type="Gene3D" id="3.30.70.330">
    <property type="match status" value="1"/>
</dbReference>
<sequence>MAILLIEAVYVGGLDPNVSEDELRKAFAKYGDLASVKIPLGKQCGFVQFVSRTDAEEALQGLNGSLIGKQAVRLSWGAAHRISRGQKLDYSHPQPYLEIWEPSLPRLYVSTQLCSYNPNGKVKYGCILQHILSSNKSRGDSGNRRNMYFGTPFYGGYGYASPVPHPNMYAAAYGAYPMYGNQQLVS</sequence>
<dbReference type="SMART" id="SM00360">
    <property type="entry name" value="RRM"/>
    <property type="match status" value="1"/>
</dbReference>
<evidence type="ECO:0000256" key="2">
    <source>
        <dbReference type="ARBA" id="ARBA00022884"/>
    </source>
</evidence>
<dbReference type="SUPFAM" id="SSF54928">
    <property type="entry name" value="RNA-binding domain, RBD"/>
    <property type="match status" value="1"/>
</dbReference>
<comment type="function">
    <text evidence="3">Heterogeneous nuclear ribonucleoprotein (hnRNP)-protein binding the poly(A) tail of mRNA and probably involved in some steps of pre-mRNA maturation.</text>
</comment>
<dbReference type="FunFam" id="3.30.70.330:FF:000405">
    <property type="entry name" value="polyadenylate-binding protein RBP45"/>
    <property type="match status" value="1"/>
</dbReference>
<dbReference type="PANTHER" id="PTHR23140">
    <property type="entry name" value="RNA PROCESSING PROTEIN LD23810P"/>
    <property type="match status" value="1"/>
</dbReference>
<comment type="caution">
    <text evidence="6">The sequence shown here is derived from an EMBL/GenBank/DDBJ whole genome shotgun (WGS) entry which is preliminary data.</text>
</comment>
<dbReference type="InterPro" id="IPR051485">
    <property type="entry name" value="SR-CTD_assoc_factor"/>
</dbReference>
<evidence type="ECO:0000313" key="6">
    <source>
        <dbReference type="EMBL" id="CAD6260708.1"/>
    </source>
</evidence>
<gene>
    <name evidence="6" type="ORF">NCGR_LOCUS44134</name>
</gene>
<dbReference type="InterPro" id="IPR000504">
    <property type="entry name" value="RRM_dom"/>
</dbReference>
<keyword evidence="1" id="KW-0677">Repeat</keyword>